<dbReference type="InterPro" id="IPR001387">
    <property type="entry name" value="Cro/C1-type_HTH"/>
</dbReference>
<reference evidence="3 4" key="1">
    <citation type="submission" date="2016-10" db="EMBL/GenBank/DDBJ databases">
        <authorList>
            <person name="de Groot N.N."/>
        </authorList>
    </citation>
    <scope>NUCLEOTIDE SEQUENCE [LARGE SCALE GENOMIC DNA]</scope>
    <source>
        <strain evidence="3 4">DSM 797</strain>
    </source>
</reference>
<dbReference type="EMBL" id="FNGW01000001">
    <property type="protein sequence ID" value="SDL27977.1"/>
    <property type="molecule type" value="Genomic_DNA"/>
</dbReference>
<dbReference type="Gene3D" id="1.10.260.40">
    <property type="entry name" value="lambda repressor-like DNA-binding domains"/>
    <property type="match status" value="1"/>
</dbReference>
<evidence type="ECO:0000313" key="4">
    <source>
        <dbReference type="Proteomes" id="UP000199068"/>
    </source>
</evidence>
<dbReference type="PANTHER" id="PTHR46558:SF11">
    <property type="entry name" value="HTH-TYPE TRANSCRIPTIONAL REGULATOR XRE"/>
    <property type="match status" value="1"/>
</dbReference>
<dbReference type="AlphaFoldDB" id="A0A1G9IS32"/>
<evidence type="ECO:0000259" key="2">
    <source>
        <dbReference type="PROSITE" id="PS50943"/>
    </source>
</evidence>
<name>A0A1G9IS32_9FIRM</name>
<sequence length="111" mass="12996">MSFGLRLKELRTKRNVTQQQLADYIGVGRTAIAGYETKDKCPDFDKLRLIAKFFNVTTDYLLEIDDNEKRLDSSDTTIATHRVNFGEDLPEEAYEELESILNYIRHKYKKD</sequence>
<dbReference type="Proteomes" id="UP000199068">
    <property type="component" value="Unassembled WGS sequence"/>
</dbReference>
<dbReference type="RefSeq" id="WP_092722264.1">
    <property type="nucleotide sequence ID" value="NZ_FNGW01000001.1"/>
</dbReference>
<dbReference type="PROSITE" id="PS50943">
    <property type="entry name" value="HTH_CROC1"/>
    <property type="match status" value="1"/>
</dbReference>
<dbReference type="Pfam" id="PF01381">
    <property type="entry name" value="HTH_3"/>
    <property type="match status" value="1"/>
</dbReference>
<dbReference type="CDD" id="cd00093">
    <property type="entry name" value="HTH_XRE"/>
    <property type="match status" value="1"/>
</dbReference>
<gene>
    <name evidence="3" type="ORF">SAMN04515677_101361</name>
</gene>
<dbReference type="SMART" id="SM00530">
    <property type="entry name" value="HTH_XRE"/>
    <property type="match status" value="1"/>
</dbReference>
<proteinExistence type="predicted"/>
<dbReference type="SUPFAM" id="SSF47413">
    <property type="entry name" value="lambda repressor-like DNA-binding domains"/>
    <property type="match status" value="1"/>
</dbReference>
<organism evidence="3 4">
    <name type="scientific">Romboutsia lituseburensis DSM 797</name>
    <dbReference type="NCBI Taxonomy" id="1121325"/>
    <lineage>
        <taxon>Bacteria</taxon>
        <taxon>Bacillati</taxon>
        <taxon>Bacillota</taxon>
        <taxon>Clostridia</taxon>
        <taxon>Peptostreptococcales</taxon>
        <taxon>Peptostreptococcaceae</taxon>
        <taxon>Romboutsia</taxon>
    </lineage>
</organism>
<evidence type="ECO:0000313" key="3">
    <source>
        <dbReference type="EMBL" id="SDL27977.1"/>
    </source>
</evidence>
<protein>
    <submittedName>
        <fullName evidence="3">Transcriptional regulator, contains XRE-family HTH domain</fullName>
    </submittedName>
</protein>
<accession>A0A1G9IS32</accession>
<feature type="domain" description="HTH cro/C1-type" evidence="2">
    <location>
        <begin position="7"/>
        <end position="61"/>
    </location>
</feature>
<keyword evidence="1" id="KW-0238">DNA-binding</keyword>
<dbReference type="STRING" id="1121325.SAMN04515677_101361"/>
<dbReference type="InterPro" id="IPR010982">
    <property type="entry name" value="Lambda_DNA-bd_dom_sf"/>
</dbReference>
<dbReference type="PANTHER" id="PTHR46558">
    <property type="entry name" value="TRACRIPTIONAL REGULATORY PROTEIN-RELATED-RELATED"/>
    <property type="match status" value="1"/>
</dbReference>
<evidence type="ECO:0000256" key="1">
    <source>
        <dbReference type="ARBA" id="ARBA00023125"/>
    </source>
</evidence>
<keyword evidence="4" id="KW-1185">Reference proteome</keyword>
<dbReference type="GO" id="GO:0003677">
    <property type="term" value="F:DNA binding"/>
    <property type="evidence" value="ECO:0007669"/>
    <property type="project" value="UniProtKB-KW"/>
</dbReference>